<evidence type="ECO:0000313" key="5">
    <source>
        <dbReference type="Proteomes" id="UP000054166"/>
    </source>
</evidence>
<evidence type="ECO:0000313" key="4">
    <source>
        <dbReference type="EMBL" id="KIM90250.1"/>
    </source>
</evidence>
<dbReference type="GO" id="GO:0008289">
    <property type="term" value="F:lipid binding"/>
    <property type="evidence" value="ECO:0007669"/>
    <property type="project" value="InterPro"/>
</dbReference>
<feature type="region of interest" description="Disordered" evidence="1">
    <location>
        <begin position="874"/>
        <end position="905"/>
    </location>
</feature>
<dbReference type="EMBL" id="KN832973">
    <property type="protein sequence ID" value="KIM90250.1"/>
    <property type="molecule type" value="Genomic_DNA"/>
</dbReference>
<dbReference type="PROSITE" id="PS50848">
    <property type="entry name" value="START"/>
    <property type="match status" value="2"/>
</dbReference>
<organism evidence="4 5">
    <name type="scientific">Piloderma croceum (strain F 1598)</name>
    <dbReference type="NCBI Taxonomy" id="765440"/>
    <lineage>
        <taxon>Eukaryota</taxon>
        <taxon>Fungi</taxon>
        <taxon>Dikarya</taxon>
        <taxon>Basidiomycota</taxon>
        <taxon>Agaricomycotina</taxon>
        <taxon>Agaricomycetes</taxon>
        <taxon>Agaricomycetidae</taxon>
        <taxon>Atheliales</taxon>
        <taxon>Atheliaceae</taxon>
        <taxon>Piloderma</taxon>
    </lineage>
</organism>
<dbReference type="PANTHER" id="PTHR19308:SF54">
    <property type="entry name" value="START DOMAIN-CONTAINING PROTEIN"/>
    <property type="match status" value="1"/>
</dbReference>
<feature type="region of interest" description="Disordered" evidence="1">
    <location>
        <begin position="461"/>
        <end position="482"/>
    </location>
</feature>
<dbReference type="InterPro" id="IPR023393">
    <property type="entry name" value="START-like_dom_sf"/>
</dbReference>
<protein>
    <recommendedName>
        <fullName evidence="3">START domain-containing protein</fullName>
    </recommendedName>
</protein>
<reference evidence="4 5" key="1">
    <citation type="submission" date="2014-04" db="EMBL/GenBank/DDBJ databases">
        <authorList>
            <consortium name="DOE Joint Genome Institute"/>
            <person name="Kuo A."/>
            <person name="Tarkka M."/>
            <person name="Buscot F."/>
            <person name="Kohler A."/>
            <person name="Nagy L.G."/>
            <person name="Floudas D."/>
            <person name="Copeland A."/>
            <person name="Barry K.W."/>
            <person name="Cichocki N."/>
            <person name="Veneault-Fourrey C."/>
            <person name="LaButti K."/>
            <person name="Lindquist E.A."/>
            <person name="Lipzen A."/>
            <person name="Lundell T."/>
            <person name="Morin E."/>
            <person name="Murat C."/>
            <person name="Sun H."/>
            <person name="Tunlid A."/>
            <person name="Henrissat B."/>
            <person name="Grigoriev I.V."/>
            <person name="Hibbett D.S."/>
            <person name="Martin F."/>
            <person name="Nordberg H.P."/>
            <person name="Cantor M.N."/>
            <person name="Hua S.X."/>
        </authorList>
    </citation>
    <scope>NUCLEOTIDE SEQUENCE [LARGE SCALE GENOMIC DNA]</scope>
    <source>
        <strain evidence="4 5">F 1598</strain>
    </source>
</reference>
<feature type="region of interest" description="Disordered" evidence="1">
    <location>
        <begin position="1610"/>
        <end position="1637"/>
    </location>
</feature>
<gene>
    <name evidence="4" type="ORF">PILCRDRAFT_811966</name>
</gene>
<feature type="region of interest" description="Disordered" evidence="1">
    <location>
        <begin position="1256"/>
        <end position="1325"/>
    </location>
</feature>
<dbReference type="Gene3D" id="3.30.530.20">
    <property type="match status" value="3"/>
</dbReference>
<evidence type="ECO:0000256" key="2">
    <source>
        <dbReference type="SAM" id="Phobius"/>
    </source>
</evidence>
<keyword evidence="5" id="KW-1185">Reference proteome</keyword>
<evidence type="ECO:0000256" key="1">
    <source>
        <dbReference type="SAM" id="MobiDB-lite"/>
    </source>
</evidence>
<dbReference type="OrthoDB" id="196858at2759"/>
<evidence type="ECO:0000259" key="3">
    <source>
        <dbReference type="PROSITE" id="PS50848"/>
    </source>
</evidence>
<dbReference type="CDD" id="cd00177">
    <property type="entry name" value="START"/>
    <property type="match status" value="1"/>
</dbReference>
<dbReference type="STRING" id="765440.A0A0C3G1S6"/>
<feature type="region of interest" description="Disordered" evidence="1">
    <location>
        <begin position="346"/>
        <end position="375"/>
    </location>
</feature>
<proteinExistence type="predicted"/>
<sequence>MSDGLRLRQDWYNALSEAESHFRHLLSSSSSREWKRVSTVVDTPQIPKGKAKASGSPEVADVVVHRKNGKAGDQIYRAVLDVSTGDDPVSLQSWKAVLSTPELRQVWDPAVEAAHLVEMFDPTTRVSKTNFTLGWPANPRDAVTISRLFHDSSTVIDISTSLPRSPDEPAYLRPSPPYVRSNVTLFAWCVQHVSSAQSDEQPRKRKTSTGRLRITCFWQHDLRAMWNFGSSTSVSQQLSTMMLGLFKTVEGRANRVPMLTGYGNGVSIERVRFQIDRQALTIDYAIHPEDEDAVPQSSSENKPGLDELHAVREHRRLMRSIECALPSSEGWDVQISTKASTEKVETLPWTAQAIRGGSSPESTPPSPGKDQDPNVFRVTHAPLPDDHSILKVKVVLELSGPSNGLRLNGIPQSIHTIQERDPSSFVVAQKMLLDASSSGDLSFHTASSINTTESVADSIVSTASTKTPGKTSSNSMPTDRSAAMEKSIVSRVRRNYIYFSSLLQEPEAKWKQTTELRGVSVTQLDSIDPTLVVYRAEATFVGVGLCDLYGALVSPGARSYWDKQHEDAILLEDVNELTELWHFKTKPAWPVNGRDSVVLKTVYKSPTAIHVFSFSADDPHLFSNIPPVDVNTIRTQVDLQGWAIEALSPTTTLLTLLEQSDPKGWSNKASIPQQMINIVAGIGEFAIKCGGPPFVTRLAGGKANQVRYDHERGSFRIEYEGSASRRIPASNPSNGASNGLLSPTQIPVIECELRCDVDTWASSLDIIIDPPPQGISCLRRHRLSARGGGLWITITHDAIFTGDERILAIVRRGLGVGKEKNLVMVNGAKVAVDVEELPEHEIKSLSKMKRIKPIRIPLDQPPVMNVIRRRRAEWDADGKSDAEANSDLANGKRDTQTSSTVLGSTPRFSSPLAKFFTTAVGQATSTTQQAVAAISPALGSGEEIVLSASKSPMHYALEALSWIQESQARSASDGWILVTDKGLSVHRKLSPKISPIIPVYKGEKVIEGVSAEEVASVVTSYDCRKRWDDRFDCANVFESFGAECHTAFLVSKAGFPFRDRGFYVASVMARARTSASSSRRDNGPNDQSNDRRNVIFCVSASFSPDSVASFSSSSYNSYVLPIGRIFVDGWVLETLDPYTTDDYAIPSTRCTRVMAVDYAGSIPAAVNSSINAALARSILAVETYMKTISPLPITRMPAPGLVLSEKKHDEPFTITSWKLRRRDENRMLVVTTYNADARLYHSVLLLTYTSTPWSPALKLDDPTPKPSRSTLNTSQSTGLPESQQQTSASVSSPSLSSPSFSASPSRVRTASSSSEYSSPHERLRSPSSAFTIKGEVRQSTDLLVAEIVVDSKLYPDGYNVILQSRIREDAKNIPLKPAGDNSGDQQVLPVAYAVYTIPASPLHSAGLNADRPPRHLLRLSLPTAQYRISTVEDPLTGEVHSAPPKPQWLLDLEEKGAVVDIDIKPASASSKPGSMIVTVDGNEVSVANEKASLTTLGRDELLDDKISKMAVLSRAAGEVEELPMELKTPLAIANHLLDTSALVVPKTAAQDVKEKDENTASSDSSPAASDNQASDPSLPSQDQIANAAPSGLLGLFNSYSAPLTRFASTASWKTTKTPPSSSASSSPPISMSASRRPSNSFLKLPGGLTEADNVPISTTPPAAPLVSLPMAIIIALIAFLIGSLLRSLLSPADFIYVVTDLQEVEDTPGWREIKRLVEVKYIFGGWDFQIAMVRRH</sequence>
<feature type="compositionally biased region" description="Polar residues" evidence="1">
    <location>
        <begin position="1266"/>
        <end position="1281"/>
    </location>
</feature>
<dbReference type="SUPFAM" id="SSF55961">
    <property type="entry name" value="Bet v1-like"/>
    <property type="match status" value="3"/>
</dbReference>
<dbReference type="PANTHER" id="PTHR19308">
    <property type="entry name" value="PHOSPHATIDYLCHOLINE TRANSFER PROTEIN"/>
    <property type="match status" value="1"/>
</dbReference>
<name>A0A0C3G1S6_PILCF</name>
<keyword evidence="2" id="KW-0812">Transmembrane</keyword>
<feature type="transmembrane region" description="Helical" evidence="2">
    <location>
        <begin position="1665"/>
        <end position="1685"/>
    </location>
</feature>
<dbReference type="InParanoid" id="A0A0C3G1S6"/>
<dbReference type="InterPro" id="IPR002913">
    <property type="entry name" value="START_lipid-bd_dom"/>
</dbReference>
<dbReference type="InterPro" id="IPR051213">
    <property type="entry name" value="START_lipid_transfer"/>
</dbReference>
<feature type="domain" description="START" evidence="3">
    <location>
        <begin position="968"/>
        <end position="1178"/>
    </location>
</feature>
<feature type="compositionally biased region" description="Low complexity" evidence="1">
    <location>
        <begin position="1282"/>
        <end position="1317"/>
    </location>
</feature>
<reference evidence="5" key="2">
    <citation type="submission" date="2015-01" db="EMBL/GenBank/DDBJ databases">
        <title>Evolutionary Origins and Diversification of the Mycorrhizal Mutualists.</title>
        <authorList>
            <consortium name="DOE Joint Genome Institute"/>
            <consortium name="Mycorrhizal Genomics Consortium"/>
            <person name="Kohler A."/>
            <person name="Kuo A."/>
            <person name="Nagy L.G."/>
            <person name="Floudas D."/>
            <person name="Copeland A."/>
            <person name="Barry K.W."/>
            <person name="Cichocki N."/>
            <person name="Veneault-Fourrey C."/>
            <person name="LaButti K."/>
            <person name="Lindquist E.A."/>
            <person name="Lipzen A."/>
            <person name="Lundell T."/>
            <person name="Morin E."/>
            <person name="Murat C."/>
            <person name="Riley R."/>
            <person name="Ohm R."/>
            <person name="Sun H."/>
            <person name="Tunlid A."/>
            <person name="Henrissat B."/>
            <person name="Grigoriev I.V."/>
            <person name="Hibbett D.S."/>
            <person name="Martin F."/>
        </authorList>
    </citation>
    <scope>NUCLEOTIDE SEQUENCE [LARGE SCALE GENOMIC DNA]</scope>
    <source>
        <strain evidence="5">F 1598</strain>
    </source>
</reference>
<feature type="compositionally biased region" description="Low complexity" evidence="1">
    <location>
        <begin position="1560"/>
        <end position="1577"/>
    </location>
</feature>
<keyword evidence="2" id="KW-1133">Transmembrane helix</keyword>
<accession>A0A0C3G1S6</accession>
<feature type="region of interest" description="Disordered" evidence="1">
    <location>
        <begin position="1549"/>
        <end position="1584"/>
    </location>
</feature>
<feature type="domain" description="START" evidence="3">
    <location>
        <begin position="510"/>
        <end position="677"/>
    </location>
</feature>
<feature type="compositionally biased region" description="Polar residues" evidence="1">
    <location>
        <begin position="461"/>
        <end position="478"/>
    </location>
</feature>
<dbReference type="GO" id="GO:0005737">
    <property type="term" value="C:cytoplasm"/>
    <property type="evidence" value="ECO:0007669"/>
    <property type="project" value="UniProtKB-ARBA"/>
</dbReference>
<dbReference type="Proteomes" id="UP000054166">
    <property type="component" value="Unassembled WGS sequence"/>
</dbReference>
<feature type="compositionally biased region" description="Polar residues" evidence="1">
    <location>
        <begin position="896"/>
        <end position="905"/>
    </location>
</feature>
<dbReference type="Pfam" id="PF01852">
    <property type="entry name" value="START"/>
    <property type="match status" value="1"/>
</dbReference>
<dbReference type="HOGENOM" id="CLU_002853_0_0_1"/>
<keyword evidence="2" id="KW-0472">Membrane</keyword>